<dbReference type="PANTHER" id="PTHR12993">
    <property type="entry name" value="N-ACETYLGLUCOSAMINYL-PHOSPHATIDYLINOSITOL DE-N-ACETYLASE-RELATED"/>
    <property type="match status" value="1"/>
</dbReference>
<dbReference type="InterPro" id="IPR003737">
    <property type="entry name" value="GlcNAc_PI_deacetylase-related"/>
</dbReference>
<gene>
    <name evidence="3" type="ORF">LQ327_07575</name>
</gene>
<dbReference type="InterPro" id="IPR024078">
    <property type="entry name" value="LmbE-like_dom_sf"/>
</dbReference>
<keyword evidence="4" id="KW-1185">Reference proteome</keyword>
<dbReference type="Pfam" id="PF02585">
    <property type="entry name" value="PIG-L"/>
    <property type="match status" value="1"/>
</dbReference>
<dbReference type="Gene3D" id="3.40.50.10320">
    <property type="entry name" value="LmbE-like"/>
    <property type="match status" value="1"/>
</dbReference>
<reference evidence="3 4" key="1">
    <citation type="submission" date="2021-11" db="EMBL/GenBank/DDBJ databases">
        <title>Draft genome sequence of Actinomycetospora sp. SF1 isolated from the rhizosphere soil.</title>
        <authorList>
            <person name="Duangmal K."/>
            <person name="Chantavorakit T."/>
        </authorList>
    </citation>
    <scope>NUCLEOTIDE SEQUENCE [LARGE SCALE GENOMIC DNA]</scope>
    <source>
        <strain evidence="3 4">TBRC 5722</strain>
    </source>
</reference>
<name>A0ABS8P4R6_9PSEU</name>
<protein>
    <submittedName>
        <fullName evidence="3">PIG-L family deacetylase</fullName>
    </submittedName>
</protein>
<dbReference type="Proteomes" id="UP001199469">
    <property type="component" value="Unassembled WGS sequence"/>
</dbReference>
<evidence type="ECO:0000256" key="2">
    <source>
        <dbReference type="SAM" id="MobiDB-lite"/>
    </source>
</evidence>
<keyword evidence="1" id="KW-0862">Zinc</keyword>
<feature type="region of interest" description="Disordered" evidence="2">
    <location>
        <begin position="252"/>
        <end position="277"/>
    </location>
</feature>
<dbReference type="EMBL" id="JAJNDB010000001">
    <property type="protein sequence ID" value="MCD2193244.1"/>
    <property type="molecule type" value="Genomic_DNA"/>
</dbReference>
<dbReference type="RefSeq" id="WP_230731078.1">
    <property type="nucleotide sequence ID" value="NZ_JAJNDB010000001.1"/>
</dbReference>
<accession>A0ABS8P4R6</accession>
<dbReference type="PANTHER" id="PTHR12993:SF26">
    <property type="entry name" value="1D-MYO-INOSITOL 2-ACETAMIDO-2-DEOXY-ALPHA-D-GLUCOPYRANOSIDE DEACETYLASE"/>
    <property type="match status" value="1"/>
</dbReference>
<evidence type="ECO:0000313" key="3">
    <source>
        <dbReference type="EMBL" id="MCD2193244.1"/>
    </source>
</evidence>
<organism evidence="3 4">
    <name type="scientific">Actinomycetospora endophytica</name>
    <dbReference type="NCBI Taxonomy" id="2291215"/>
    <lineage>
        <taxon>Bacteria</taxon>
        <taxon>Bacillati</taxon>
        <taxon>Actinomycetota</taxon>
        <taxon>Actinomycetes</taxon>
        <taxon>Pseudonocardiales</taxon>
        <taxon>Pseudonocardiaceae</taxon>
        <taxon>Actinomycetospora</taxon>
    </lineage>
</organism>
<sequence length="277" mass="29133">MATLVTFHAHPDDECIACGGVMRAAADAGHRVVLVVATGGEHGEIVADVLAPGQTLAQRRHEETLESARILGVARTEFLGYVDSGMVGTETNTAPGAFAAADVEEAAGKLAVILRDEAADVVTVYDDHGGYGHPDHVQVHHVGMRAAEIAGTPRVFQSTMNRDEMRRLMAAAAQAGLMGDGDGPDEADLHSMGTPESDLTTRVDVTPWIAAKRDAMRAHSSQIAGDSFFLALPDEAFASAFGTEWFLRPGAPAGGPFETDLFSDEPSRSEGRVPSAS</sequence>
<proteinExistence type="predicted"/>
<comment type="caution">
    <text evidence="3">The sequence shown here is derived from an EMBL/GenBank/DDBJ whole genome shotgun (WGS) entry which is preliminary data.</text>
</comment>
<feature type="region of interest" description="Disordered" evidence="2">
    <location>
        <begin position="179"/>
        <end position="198"/>
    </location>
</feature>
<dbReference type="SUPFAM" id="SSF102588">
    <property type="entry name" value="LmbE-like"/>
    <property type="match status" value="1"/>
</dbReference>
<evidence type="ECO:0000256" key="1">
    <source>
        <dbReference type="ARBA" id="ARBA00022833"/>
    </source>
</evidence>
<evidence type="ECO:0000313" key="4">
    <source>
        <dbReference type="Proteomes" id="UP001199469"/>
    </source>
</evidence>